<dbReference type="RefSeq" id="WP_330930074.1">
    <property type="nucleotide sequence ID" value="NZ_CP119075.1"/>
</dbReference>
<organism evidence="5 6">
    <name type="scientific">Synoicihabitans lomoniglobus</name>
    <dbReference type="NCBI Taxonomy" id="2909285"/>
    <lineage>
        <taxon>Bacteria</taxon>
        <taxon>Pseudomonadati</taxon>
        <taxon>Verrucomicrobiota</taxon>
        <taxon>Opitutia</taxon>
        <taxon>Opitutales</taxon>
        <taxon>Opitutaceae</taxon>
        <taxon>Synoicihabitans</taxon>
    </lineage>
</organism>
<dbReference type="EMBL" id="CP119075">
    <property type="protein sequence ID" value="WED64053.1"/>
    <property type="molecule type" value="Genomic_DNA"/>
</dbReference>
<dbReference type="SMART" id="SM00560">
    <property type="entry name" value="LamGL"/>
    <property type="match status" value="1"/>
</dbReference>
<dbReference type="AlphaFoldDB" id="A0AAF0CMF9"/>
<feature type="domain" description="LamG-like jellyroll fold" evidence="4">
    <location>
        <begin position="601"/>
        <end position="738"/>
    </location>
</feature>
<accession>A0AAF0CMF9</accession>
<feature type="chain" id="PRO_5042182093" description="LamG-like jellyroll fold domain-containing protein" evidence="3">
    <location>
        <begin position="29"/>
        <end position="748"/>
    </location>
</feature>
<dbReference type="Proteomes" id="UP001218638">
    <property type="component" value="Chromosome"/>
</dbReference>
<evidence type="ECO:0000313" key="6">
    <source>
        <dbReference type="Proteomes" id="UP001218638"/>
    </source>
</evidence>
<evidence type="ECO:0000313" key="5">
    <source>
        <dbReference type="EMBL" id="WED64053.1"/>
    </source>
</evidence>
<evidence type="ECO:0000256" key="2">
    <source>
        <dbReference type="ARBA" id="ARBA00023157"/>
    </source>
</evidence>
<keyword evidence="1 3" id="KW-0732">Signal</keyword>
<evidence type="ECO:0000259" key="4">
    <source>
        <dbReference type="SMART" id="SM00560"/>
    </source>
</evidence>
<feature type="signal peptide" evidence="3">
    <location>
        <begin position="1"/>
        <end position="28"/>
    </location>
</feature>
<sequence length="748" mass="80500">MTSTSPWFFGRTIIVVSAFFAASLSSFASNPNNTLVGAIRWDVWNSGASGSVGQQVEATLGPKHWHYRLPFFAEINGENTVTIKGDTAAVFERELAYAEGGGIDYFAYLLYRHSYALGKMVDVHNVTSSNVDFCAIIQGDRSPAFWTETNGFSERMLDYFQNSDYQTVNIGGVERPLVYIFLASQMQSLWGSWAAAKAELDLLASDSITQGTGDPYFVALEFSASSASSAKSNLGLDAVSSYATSTGSTSGAEYSILQNNEKSKWNSYRTSGGGKVIPWVTTGWDRRTRFEIPQSWANPPPSSFLYYTEMATPSQVADQLQDAINWVDTYSSAAEANTVLVYAWDEFDEGGWICPTLEEGPDRLNAIATVLGAPGITTGVGKEWSFTSNAESWTGAYQVSGFTHDSADPGTIDGSPAGIDPQVYSADNLGESINEHHIVAVRMKNGTAGTKGHIYFLNPADSTYGFTGAKSHVFSINPNDAEYREYTVNFADNSNWIGPLRRLRIDPENGASSGSFSIDYVRIMDTIEPAPFYTGYPMIGAWLLDGTSSSLRATDSASKGHVGYINGDVSWSSGKVGSAAVFDGAGDYITVHDSKDLDGMAKLTIAAWVWVETNTAAVSVPVGKASEGGSYRLTVGPTGYASLVVATSNNAWYSTGTSLGFGTLSTGQWYHLVGTYDGSKLRTYLNGSLVNTATTTISGSIAATSSPLHFGYKSADNIDWFAGKIDEVIICDQALNSQQVADLYNAPQ</sequence>
<reference evidence="5" key="1">
    <citation type="submission" date="2023-03" db="EMBL/GenBank/DDBJ databases">
        <title>Lomoglobus Profundus gen. nov., sp. nov., a novel member of the phylum Verrucomicrobia, isolated from deep-marine sediment of South China Sea.</title>
        <authorList>
            <person name="Ahmad T."/>
            <person name="Ishaq S.E."/>
            <person name="Wang F."/>
        </authorList>
    </citation>
    <scope>NUCLEOTIDE SEQUENCE</scope>
    <source>
        <strain evidence="5">LMO-M01</strain>
    </source>
</reference>
<dbReference type="Gene3D" id="2.60.120.200">
    <property type="match status" value="1"/>
</dbReference>
<gene>
    <name evidence="5" type="ORF">PXH66_17075</name>
</gene>
<dbReference type="KEGG" id="slom:PXH66_17075"/>
<name>A0AAF0CMF9_9BACT</name>
<evidence type="ECO:0000256" key="3">
    <source>
        <dbReference type="SAM" id="SignalP"/>
    </source>
</evidence>
<keyword evidence="2" id="KW-1015">Disulfide bond</keyword>
<dbReference type="InterPro" id="IPR013320">
    <property type="entry name" value="ConA-like_dom_sf"/>
</dbReference>
<proteinExistence type="predicted"/>
<dbReference type="Pfam" id="PF13385">
    <property type="entry name" value="Laminin_G_3"/>
    <property type="match status" value="1"/>
</dbReference>
<dbReference type="SUPFAM" id="SSF49899">
    <property type="entry name" value="Concanavalin A-like lectins/glucanases"/>
    <property type="match status" value="1"/>
</dbReference>
<keyword evidence="6" id="KW-1185">Reference proteome</keyword>
<protein>
    <recommendedName>
        <fullName evidence="4">LamG-like jellyroll fold domain-containing protein</fullName>
    </recommendedName>
</protein>
<evidence type="ECO:0000256" key="1">
    <source>
        <dbReference type="ARBA" id="ARBA00022729"/>
    </source>
</evidence>
<dbReference type="Gene3D" id="3.20.20.80">
    <property type="entry name" value="Glycosidases"/>
    <property type="match status" value="1"/>
</dbReference>
<dbReference type="InterPro" id="IPR006558">
    <property type="entry name" value="LamG-like"/>
</dbReference>